<name>A0AAV4F2F5_9GAST</name>
<accession>A0AAV4F2F5</accession>
<dbReference type="AlphaFoldDB" id="A0AAV4F2F5"/>
<proteinExistence type="predicted"/>
<protein>
    <submittedName>
        <fullName evidence="1">Uncharacterized protein</fullName>
    </submittedName>
</protein>
<comment type="caution">
    <text evidence="1">The sequence shown here is derived from an EMBL/GenBank/DDBJ whole genome shotgun (WGS) entry which is preliminary data.</text>
</comment>
<evidence type="ECO:0000313" key="2">
    <source>
        <dbReference type="Proteomes" id="UP000762676"/>
    </source>
</evidence>
<gene>
    <name evidence="1" type="ORF">ElyMa_000242200</name>
</gene>
<sequence>MLKTVLDSTKTLGQEVIATNSQNSHVDIRKNYFSLRIVETWISLPKSLSLPQALTRSKTKSTGYCADTNSAWISLSSSSQLFDSHKWVDIGIKTIDGHLAH</sequence>
<dbReference type="EMBL" id="BMAT01000475">
    <property type="protein sequence ID" value="GFR66986.1"/>
    <property type="molecule type" value="Genomic_DNA"/>
</dbReference>
<dbReference type="Proteomes" id="UP000762676">
    <property type="component" value="Unassembled WGS sequence"/>
</dbReference>
<keyword evidence="2" id="KW-1185">Reference proteome</keyword>
<reference evidence="1 2" key="1">
    <citation type="journal article" date="2021" name="Elife">
        <title>Chloroplast acquisition without the gene transfer in kleptoplastic sea slugs, Plakobranchus ocellatus.</title>
        <authorList>
            <person name="Maeda T."/>
            <person name="Takahashi S."/>
            <person name="Yoshida T."/>
            <person name="Shimamura S."/>
            <person name="Takaki Y."/>
            <person name="Nagai Y."/>
            <person name="Toyoda A."/>
            <person name="Suzuki Y."/>
            <person name="Arimoto A."/>
            <person name="Ishii H."/>
            <person name="Satoh N."/>
            <person name="Nishiyama T."/>
            <person name="Hasebe M."/>
            <person name="Maruyama T."/>
            <person name="Minagawa J."/>
            <person name="Obokata J."/>
            <person name="Shigenobu S."/>
        </authorList>
    </citation>
    <scope>NUCLEOTIDE SEQUENCE [LARGE SCALE GENOMIC DNA]</scope>
</reference>
<evidence type="ECO:0000313" key="1">
    <source>
        <dbReference type="EMBL" id="GFR66986.1"/>
    </source>
</evidence>
<organism evidence="1 2">
    <name type="scientific">Elysia marginata</name>
    <dbReference type="NCBI Taxonomy" id="1093978"/>
    <lineage>
        <taxon>Eukaryota</taxon>
        <taxon>Metazoa</taxon>
        <taxon>Spiralia</taxon>
        <taxon>Lophotrochozoa</taxon>
        <taxon>Mollusca</taxon>
        <taxon>Gastropoda</taxon>
        <taxon>Heterobranchia</taxon>
        <taxon>Euthyneura</taxon>
        <taxon>Panpulmonata</taxon>
        <taxon>Sacoglossa</taxon>
        <taxon>Placobranchoidea</taxon>
        <taxon>Plakobranchidae</taxon>
        <taxon>Elysia</taxon>
    </lineage>
</organism>